<evidence type="ECO:0000313" key="2">
    <source>
        <dbReference type="EMBL" id="MEO4937783.1"/>
    </source>
</evidence>
<keyword evidence="1" id="KW-0732">Signal</keyword>
<feature type="signal peptide" evidence="1">
    <location>
        <begin position="1"/>
        <end position="21"/>
    </location>
</feature>
<feature type="chain" id="PRO_5045806706" description="DUF3836 domain-containing protein" evidence="1">
    <location>
        <begin position="22"/>
        <end position="135"/>
    </location>
</feature>
<dbReference type="EMBL" id="JBDQBE010000006">
    <property type="protein sequence ID" value="MEO4937783.1"/>
    <property type="molecule type" value="Genomic_DNA"/>
</dbReference>
<keyword evidence="3" id="KW-1185">Reference proteome</keyword>
<proteinExistence type="predicted"/>
<accession>A0ABV0HUW5</accession>
<gene>
    <name evidence="2" type="ORF">ABHZ06_07860</name>
</gene>
<name>A0ABV0HUW5_9BACE</name>
<sequence length="135" mass="16234">MKMIKLIITVFMLFFSINIFAQTKQLLVTAHHPNDKNTIIRIWKTTDNNYIIRTSYSNKEDDFDQERLYQYQKKVEYDGFAKRVTFKTSSEAFYVIAYVNEQYAFVYGFYSDALKDVVSIYYEIDYINKNLFKNL</sequence>
<evidence type="ECO:0000256" key="1">
    <source>
        <dbReference type="SAM" id="SignalP"/>
    </source>
</evidence>
<dbReference type="RefSeq" id="WP_138345079.1">
    <property type="nucleotide sequence ID" value="NZ_CP084680.1"/>
</dbReference>
<evidence type="ECO:0000313" key="3">
    <source>
        <dbReference type="Proteomes" id="UP001491715"/>
    </source>
</evidence>
<dbReference type="Proteomes" id="UP001491715">
    <property type="component" value="Unassembled WGS sequence"/>
</dbReference>
<evidence type="ECO:0008006" key="4">
    <source>
        <dbReference type="Google" id="ProtNLM"/>
    </source>
</evidence>
<reference evidence="2 3" key="1">
    <citation type="submission" date="2024-05" db="EMBL/GenBank/DDBJ databases">
        <title>Human gut microbiome strain richness.</title>
        <authorList>
            <person name="Chen-Liaw A."/>
        </authorList>
    </citation>
    <scope>NUCLEOTIDE SEQUENCE [LARGE SCALE GENOMIC DNA]</scope>
    <source>
        <strain evidence="2 3">1001271st1_B1_1001271B_150615</strain>
    </source>
</reference>
<protein>
    <recommendedName>
        <fullName evidence="4">DUF3836 domain-containing protein</fullName>
    </recommendedName>
</protein>
<comment type="caution">
    <text evidence="2">The sequence shown here is derived from an EMBL/GenBank/DDBJ whole genome shotgun (WGS) entry which is preliminary data.</text>
</comment>
<organism evidence="2 3">
    <name type="scientific">Bacteroides humanifaecis</name>
    <dbReference type="NCBI Taxonomy" id="2792859"/>
    <lineage>
        <taxon>Bacteria</taxon>
        <taxon>Pseudomonadati</taxon>
        <taxon>Bacteroidota</taxon>
        <taxon>Bacteroidia</taxon>
        <taxon>Bacteroidales</taxon>
        <taxon>Bacteroidaceae</taxon>
        <taxon>Bacteroides</taxon>
    </lineage>
</organism>